<comment type="caution">
    <text evidence="1">The sequence shown here is derived from an EMBL/GenBank/DDBJ whole genome shotgun (WGS) entry which is preliminary data.</text>
</comment>
<dbReference type="EMBL" id="PEDP01000272">
    <property type="protein sequence ID" value="POS86690.1"/>
    <property type="molecule type" value="Genomic_DNA"/>
</dbReference>
<sequence>MKTTNVCKENNEGFIQNVEAQTTQYASRSGAIQSEYLTA</sequence>
<dbReference type="Proteomes" id="UP000237438">
    <property type="component" value="Unassembled WGS sequence"/>
</dbReference>
<accession>A0A2S4PXA7</accession>
<organism evidence="1 2">
    <name type="scientific">Erysiphe pulchra</name>
    <dbReference type="NCBI Taxonomy" id="225359"/>
    <lineage>
        <taxon>Eukaryota</taxon>
        <taxon>Fungi</taxon>
        <taxon>Dikarya</taxon>
        <taxon>Ascomycota</taxon>
        <taxon>Pezizomycotina</taxon>
        <taxon>Leotiomycetes</taxon>
        <taxon>Erysiphales</taxon>
        <taxon>Erysiphaceae</taxon>
        <taxon>Erysiphe</taxon>
    </lineage>
</organism>
<evidence type="ECO:0000313" key="1">
    <source>
        <dbReference type="EMBL" id="POS86690.1"/>
    </source>
</evidence>
<feature type="non-terminal residue" evidence="1">
    <location>
        <position position="39"/>
    </location>
</feature>
<evidence type="ECO:0000313" key="2">
    <source>
        <dbReference type="Proteomes" id="UP000237438"/>
    </source>
</evidence>
<dbReference type="AlphaFoldDB" id="A0A2S4PXA7"/>
<name>A0A2S4PXA7_9PEZI</name>
<proteinExistence type="predicted"/>
<keyword evidence="2" id="KW-1185">Reference proteome</keyword>
<reference evidence="1 2" key="1">
    <citation type="submission" date="2017-10" db="EMBL/GenBank/DDBJ databases">
        <title>Development of genomic resources for the powdery mildew, Erysiphe pulchra.</title>
        <authorList>
            <person name="Wadl P.A."/>
            <person name="Mack B.M."/>
            <person name="Moore G."/>
            <person name="Beltz S.B."/>
        </authorList>
    </citation>
    <scope>NUCLEOTIDE SEQUENCE [LARGE SCALE GENOMIC DNA]</scope>
    <source>
        <strain evidence="1">Cflorida</strain>
    </source>
</reference>
<protein>
    <submittedName>
        <fullName evidence="1">Uncharacterized protein</fullName>
    </submittedName>
</protein>
<gene>
    <name evidence="1" type="ORF">EPUL_002078</name>
</gene>